<proteinExistence type="predicted"/>
<dbReference type="RefSeq" id="WP_234625050.1">
    <property type="nucleotide sequence ID" value="NZ_CP192786.1"/>
</dbReference>
<accession>A0AAW9FJ62</accession>
<comment type="caution">
    <text evidence="1">The sequence shown here is derived from an EMBL/GenBank/DDBJ whole genome shotgun (WGS) entry which is preliminary data.</text>
</comment>
<sequence>METSVLAMPSEEKTPHPKLAAYIENVVSRAYSKGVLANNYGSAARFAELLGVEVSRQLVWSWIWQYDGVPRNRINQLKSLNTTLGVEMSEDELEMLLQPRRDDVKPAQLLFEEVERSVIENKQQSHIVRKRIADYMGVTTRTLFRYKADGDIPKTKQPKLKEALTSLNIKVPDDVMSAVFGKGA</sequence>
<gene>
    <name evidence="1" type="ORF">RMR22_23205</name>
</gene>
<name>A0AAW9FJ62_9HYPH</name>
<dbReference type="EMBL" id="JAVRAF010000014">
    <property type="protein sequence ID" value="MDX8305161.1"/>
    <property type="molecule type" value="Genomic_DNA"/>
</dbReference>
<organism evidence="1">
    <name type="scientific">Agrobacterium rosae</name>
    <dbReference type="NCBI Taxonomy" id="1972867"/>
    <lineage>
        <taxon>Bacteria</taxon>
        <taxon>Pseudomonadati</taxon>
        <taxon>Pseudomonadota</taxon>
        <taxon>Alphaproteobacteria</taxon>
        <taxon>Hyphomicrobiales</taxon>
        <taxon>Rhizobiaceae</taxon>
        <taxon>Rhizobium/Agrobacterium group</taxon>
        <taxon>Agrobacterium</taxon>
    </lineage>
</organism>
<evidence type="ECO:0000313" key="1">
    <source>
        <dbReference type="EMBL" id="MDX8305161.1"/>
    </source>
</evidence>
<dbReference type="AlphaFoldDB" id="A0AAW9FJ62"/>
<reference evidence="1" key="1">
    <citation type="journal article" date="2023" name="Phytobiomes J">
        <title>Deciphering the key players within the bacterial microbiota associated with aerial crown gall tumors on rhododendron: Insights into the gallobiome.</title>
        <authorList>
            <person name="Kuzmanovic N."/>
            <person name="Nesme J."/>
            <person name="Wolf J."/>
            <person name="Neumann-Schaal M."/>
            <person name="Petersen J."/>
            <person name="Fernandez-Gnecco G."/>
            <person name="Sproeer C."/>
            <person name="Bunk B."/>
            <person name="Overmann J."/>
            <person name="Sorensen S.J."/>
            <person name="Idczak E."/>
            <person name="Smalla K."/>
        </authorList>
    </citation>
    <scope>NUCLEOTIDE SEQUENCE</scope>
    <source>
        <strain evidence="1">Rho-11.1</strain>
    </source>
</reference>
<protein>
    <submittedName>
        <fullName evidence="1">Helix-turn-helix domain-containing protein</fullName>
    </submittedName>
</protein>